<dbReference type="InterPro" id="IPR000380">
    <property type="entry name" value="Topo_IA"/>
</dbReference>
<feature type="non-terminal residue" evidence="3">
    <location>
        <position position="356"/>
    </location>
</feature>
<dbReference type="PANTHER" id="PTHR11390">
    <property type="entry name" value="PROKARYOTIC DNA TOPOISOMERASE"/>
    <property type="match status" value="1"/>
</dbReference>
<name>A0A5J4PPL3_9ZZZZ</name>
<evidence type="ECO:0000259" key="2">
    <source>
        <dbReference type="PROSITE" id="PS52039"/>
    </source>
</evidence>
<organism evidence="3">
    <name type="scientific">termite gut metagenome</name>
    <dbReference type="NCBI Taxonomy" id="433724"/>
    <lineage>
        <taxon>unclassified sequences</taxon>
        <taxon>metagenomes</taxon>
        <taxon>organismal metagenomes</taxon>
    </lineage>
</organism>
<dbReference type="GO" id="GO:0003677">
    <property type="term" value="F:DNA binding"/>
    <property type="evidence" value="ECO:0007669"/>
    <property type="project" value="InterPro"/>
</dbReference>
<dbReference type="PRINTS" id="PR00417">
    <property type="entry name" value="PRTPISMRASEI"/>
</dbReference>
<dbReference type="SMART" id="SM00493">
    <property type="entry name" value="TOPRIM"/>
    <property type="match status" value="1"/>
</dbReference>
<accession>A0A5J4PPL3</accession>
<dbReference type="GO" id="GO:0003917">
    <property type="term" value="F:DNA topoisomerase type I (single strand cut, ATP-independent) activity"/>
    <property type="evidence" value="ECO:0007669"/>
    <property type="project" value="InterPro"/>
</dbReference>
<dbReference type="InterPro" id="IPR006171">
    <property type="entry name" value="TOPRIM_dom"/>
</dbReference>
<dbReference type="InterPro" id="IPR003601">
    <property type="entry name" value="Topo_IA_2"/>
</dbReference>
<dbReference type="PROSITE" id="PS52039">
    <property type="entry name" value="TOPO_IA_2"/>
    <property type="match status" value="1"/>
</dbReference>
<feature type="domain" description="Topo IA-type catalytic" evidence="2">
    <location>
        <begin position="149"/>
        <end position="356"/>
    </location>
</feature>
<evidence type="ECO:0000313" key="3">
    <source>
        <dbReference type="EMBL" id="KAA6310788.1"/>
    </source>
</evidence>
<feature type="non-terminal residue" evidence="3">
    <location>
        <position position="1"/>
    </location>
</feature>
<protein>
    <recommendedName>
        <fullName evidence="2">Topo IA-type catalytic domain-containing protein</fullName>
    </recommendedName>
</protein>
<dbReference type="GO" id="GO:0043597">
    <property type="term" value="C:cytoplasmic replication fork"/>
    <property type="evidence" value="ECO:0007669"/>
    <property type="project" value="TreeGrafter"/>
</dbReference>
<dbReference type="InterPro" id="IPR034144">
    <property type="entry name" value="TOPRIM_TopoIII"/>
</dbReference>
<dbReference type="GO" id="GO:0006265">
    <property type="term" value="P:DNA topological change"/>
    <property type="evidence" value="ECO:0007669"/>
    <property type="project" value="InterPro"/>
</dbReference>
<dbReference type="SMART" id="SM00436">
    <property type="entry name" value="TOP1Bc"/>
    <property type="match status" value="1"/>
</dbReference>
<sequence length="356" mass="40130">SVAREIASVVGATNKEDGFLHGNNYMVTWALGHLIQLAMPEEYGFGGFVRENLPIIPKAFKLIPRQVRDGKEYKPDGGALRQLKIIKHVFDSCDKIIVATDAGREGELIFRFIYNHLNCKKPFERLWISSLTDKAIKEGLQNLKVGSEYDNLYYAAKARSEADWEVGINASQALSIAAGRGVFSLGRVQTPTLAMICKRYLENKNFVSTPFWQIRVQTEKSGISFAAVSKDKYDQKSKADSIFRLLQEQKTLSVQSVEKKEVNQEPPLLYDLTTLQKEANSKHGFSADKTLSIAQKLYEAKLITYPRTGSRYISADVFDEIPELINRLAHHPRFGAYAQTMDNAILNIKCVDDKKV</sequence>
<dbReference type="InterPro" id="IPR023405">
    <property type="entry name" value="Topo_IA_core_domain"/>
</dbReference>
<proteinExistence type="predicted"/>
<dbReference type="InterPro" id="IPR013826">
    <property type="entry name" value="Topo_IA_cen_sub3"/>
</dbReference>
<dbReference type="InterPro" id="IPR013497">
    <property type="entry name" value="Topo_IA_cen"/>
</dbReference>
<dbReference type="InterPro" id="IPR013824">
    <property type="entry name" value="Topo_IA_cen_sub1"/>
</dbReference>
<dbReference type="Pfam" id="PF01751">
    <property type="entry name" value="Toprim"/>
    <property type="match status" value="1"/>
</dbReference>
<dbReference type="GO" id="GO:0006310">
    <property type="term" value="P:DNA recombination"/>
    <property type="evidence" value="ECO:0007669"/>
    <property type="project" value="TreeGrafter"/>
</dbReference>
<keyword evidence="1" id="KW-0413">Isomerase</keyword>
<dbReference type="InterPro" id="IPR013825">
    <property type="entry name" value="Topo_IA_cen_sub2"/>
</dbReference>
<dbReference type="CDD" id="cd03362">
    <property type="entry name" value="TOPRIM_TopoIA_TopoIII"/>
    <property type="match status" value="1"/>
</dbReference>
<reference evidence="3" key="1">
    <citation type="submission" date="2019-03" db="EMBL/GenBank/DDBJ databases">
        <title>Single cell metagenomics reveals metabolic interactions within the superorganism composed of flagellate Streblomastix strix and complex community of Bacteroidetes bacteria on its surface.</title>
        <authorList>
            <person name="Treitli S.C."/>
            <person name="Kolisko M."/>
            <person name="Husnik F."/>
            <person name="Keeling P."/>
            <person name="Hampl V."/>
        </authorList>
    </citation>
    <scope>NUCLEOTIDE SEQUENCE</scope>
    <source>
        <strain evidence="3">STM</strain>
    </source>
</reference>
<comment type="caution">
    <text evidence="3">The sequence shown here is derived from an EMBL/GenBank/DDBJ whole genome shotgun (WGS) entry which is preliminary data.</text>
</comment>
<dbReference type="Pfam" id="PF01131">
    <property type="entry name" value="Topoisom_bac"/>
    <property type="match status" value="1"/>
</dbReference>
<dbReference type="Gene3D" id="1.10.290.10">
    <property type="entry name" value="Topoisomerase I, domain 4"/>
    <property type="match status" value="1"/>
</dbReference>
<evidence type="ECO:0000256" key="1">
    <source>
        <dbReference type="ARBA" id="ARBA00023235"/>
    </source>
</evidence>
<dbReference type="Gene3D" id="3.40.50.140">
    <property type="match status" value="1"/>
</dbReference>
<dbReference type="GO" id="GO:0006281">
    <property type="term" value="P:DNA repair"/>
    <property type="evidence" value="ECO:0007669"/>
    <property type="project" value="TreeGrafter"/>
</dbReference>
<dbReference type="PANTHER" id="PTHR11390:SF21">
    <property type="entry name" value="DNA TOPOISOMERASE 3-ALPHA"/>
    <property type="match status" value="1"/>
</dbReference>
<dbReference type="AlphaFoldDB" id="A0A5J4PPL3"/>
<dbReference type="EMBL" id="SNRY01007258">
    <property type="protein sequence ID" value="KAA6310788.1"/>
    <property type="molecule type" value="Genomic_DNA"/>
</dbReference>
<dbReference type="Gene3D" id="2.70.20.10">
    <property type="entry name" value="Topoisomerase I, domain 3"/>
    <property type="match status" value="1"/>
</dbReference>
<dbReference type="SUPFAM" id="SSF56712">
    <property type="entry name" value="Prokaryotic type I DNA topoisomerase"/>
    <property type="match status" value="1"/>
</dbReference>
<dbReference type="Gene3D" id="1.10.460.10">
    <property type="entry name" value="Topoisomerase I, domain 2"/>
    <property type="match status" value="1"/>
</dbReference>
<gene>
    <name evidence="3" type="ORF">EZS27_037971</name>
</gene>